<dbReference type="InterPro" id="IPR052360">
    <property type="entry name" value="Transcr_Regulatory_Proteins"/>
</dbReference>
<accession>A0ABR4DAS0</accession>
<dbReference type="SUPFAM" id="SSF57701">
    <property type="entry name" value="Zn2/Cys6 DNA-binding domain"/>
    <property type="match status" value="1"/>
</dbReference>
<keyword evidence="4" id="KW-0238">DNA-binding</keyword>
<keyword evidence="2" id="KW-0862">Zinc</keyword>
<dbReference type="PANTHER" id="PTHR36206">
    <property type="entry name" value="ASPERCRYPTIN BIOSYNTHESIS CLUSTER-SPECIFIC TRANSCRIPTION REGULATOR ATNN-RELATED"/>
    <property type="match status" value="1"/>
</dbReference>
<evidence type="ECO:0000313" key="9">
    <source>
        <dbReference type="Proteomes" id="UP001600064"/>
    </source>
</evidence>
<keyword evidence="3" id="KW-0805">Transcription regulation</keyword>
<comment type="caution">
    <text evidence="8">The sequence shown here is derived from an EMBL/GenBank/DDBJ whole genome shotgun (WGS) entry which is preliminary data.</text>
</comment>
<evidence type="ECO:0000256" key="4">
    <source>
        <dbReference type="ARBA" id="ARBA00023125"/>
    </source>
</evidence>
<reference evidence="8 9" key="1">
    <citation type="journal article" date="2024" name="Commun. Biol.">
        <title>Comparative genomic analysis of thermophilic fungi reveals convergent evolutionary adaptations and gene losses.</title>
        <authorList>
            <person name="Steindorff A.S."/>
            <person name="Aguilar-Pontes M.V."/>
            <person name="Robinson A.J."/>
            <person name="Andreopoulos B."/>
            <person name="LaButti K."/>
            <person name="Kuo A."/>
            <person name="Mondo S."/>
            <person name="Riley R."/>
            <person name="Otillar R."/>
            <person name="Haridas S."/>
            <person name="Lipzen A."/>
            <person name="Grimwood J."/>
            <person name="Schmutz J."/>
            <person name="Clum A."/>
            <person name="Reid I.D."/>
            <person name="Moisan M.C."/>
            <person name="Butler G."/>
            <person name="Nguyen T.T.M."/>
            <person name="Dewar K."/>
            <person name="Conant G."/>
            <person name="Drula E."/>
            <person name="Henrissat B."/>
            <person name="Hansel C."/>
            <person name="Singer S."/>
            <person name="Hutchinson M.I."/>
            <person name="de Vries R.P."/>
            <person name="Natvig D.O."/>
            <person name="Powell A.J."/>
            <person name="Tsang A."/>
            <person name="Grigoriev I.V."/>
        </authorList>
    </citation>
    <scope>NUCLEOTIDE SEQUENCE [LARGE SCALE GENOMIC DNA]</scope>
    <source>
        <strain evidence="8 9">ATCC 22073</strain>
    </source>
</reference>
<evidence type="ECO:0000256" key="1">
    <source>
        <dbReference type="ARBA" id="ARBA00022723"/>
    </source>
</evidence>
<name>A0ABR4DAS0_9PEZI</name>
<organism evidence="8 9">
    <name type="scientific">Remersonia thermophila</name>
    <dbReference type="NCBI Taxonomy" id="72144"/>
    <lineage>
        <taxon>Eukaryota</taxon>
        <taxon>Fungi</taxon>
        <taxon>Dikarya</taxon>
        <taxon>Ascomycota</taxon>
        <taxon>Pezizomycotina</taxon>
        <taxon>Sordariomycetes</taxon>
        <taxon>Sordariomycetidae</taxon>
        <taxon>Sordariales</taxon>
        <taxon>Sordariales incertae sedis</taxon>
        <taxon>Remersonia</taxon>
    </lineage>
</organism>
<evidence type="ECO:0000256" key="3">
    <source>
        <dbReference type="ARBA" id="ARBA00023015"/>
    </source>
</evidence>
<dbReference type="EMBL" id="JAZGUE010000004">
    <property type="protein sequence ID" value="KAL2267457.1"/>
    <property type="molecule type" value="Genomic_DNA"/>
</dbReference>
<dbReference type="Proteomes" id="UP001600064">
    <property type="component" value="Unassembled WGS sequence"/>
</dbReference>
<sequence>MIRRVKCDEGKPACNRCTSTGRTCDGYDKAALTRYQSPGPSQAAEVAKAEFVRACEWNETLRSMRRIEADIDGTETEKRVFSRFKAAMLDGADAQGCAFGSFWRRLTPTTACQDEAVKHAVVAMAASCLLFRDPQASVVEGFSRPDLEVFTIQQYNRSIEHLQGHATSSSFESIRLTLICCLAFISLETLRGNPAVAVSHLTNGLRILQSLPDSTFNCVADGSVFAWPSGRDSLDMPDIVQLFARLEASACFFTHGIQPVISERAYRPRRLDDGSAEGPFSSLAHARMAITCFKHDVVARLHQVAVATAGGPDQAALFWSNPIQQQQQACLQSRSTRLGTLTADFFSPTRFGTPDSTPPDLLWVYLDLLYFRCAQFLIGRVSVPGIHAIPTAVLASPNPSFSSASPATLNPYAPSPSLPYPYTATTASHPVPGPDLGLLQSILNLAARLTARPVPNAAYLSYAPASPSRAPPDMTTRVIGPLYLVAVHASDPGTQAAATRLLADCIHRHERQTSVAGGGVSGKEGHDPGGWMRQTFTLVERAVKGERERMRKCGLLLSTEIPRALAGVGCLPSLWDALTGVVAGTACP</sequence>
<gene>
    <name evidence="8" type="ORF">VTJ83DRAFT_4734</name>
</gene>
<protein>
    <recommendedName>
        <fullName evidence="7">Zn(2)-C6 fungal-type domain-containing protein</fullName>
    </recommendedName>
</protein>
<evidence type="ECO:0000256" key="2">
    <source>
        <dbReference type="ARBA" id="ARBA00022833"/>
    </source>
</evidence>
<keyword evidence="5" id="KW-0804">Transcription</keyword>
<evidence type="ECO:0000313" key="8">
    <source>
        <dbReference type="EMBL" id="KAL2267457.1"/>
    </source>
</evidence>
<dbReference type="PANTHER" id="PTHR36206:SF12">
    <property type="entry name" value="ASPERCRYPTIN BIOSYNTHESIS CLUSTER-SPECIFIC TRANSCRIPTION REGULATOR ATNN-RELATED"/>
    <property type="match status" value="1"/>
</dbReference>
<dbReference type="InterPro" id="IPR001138">
    <property type="entry name" value="Zn2Cys6_DnaBD"/>
</dbReference>
<proteinExistence type="predicted"/>
<evidence type="ECO:0000256" key="5">
    <source>
        <dbReference type="ARBA" id="ARBA00023163"/>
    </source>
</evidence>
<feature type="domain" description="Zn(2)-C6 fungal-type" evidence="7">
    <location>
        <begin position="3"/>
        <end position="30"/>
    </location>
</feature>
<evidence type="ECO:0000259" key="7">
    <source>
        <dbReference type="Pfam" id="PF00172"/>
    </source>
</evidence>
<keyword evidence="6" id="KW-0539">Nucleus</keyword>
<dbReference type="CDD" id="cd00067">
    <property type="entry name" value="GAL4"/>
    <property type="match status" value="1"/>
</dbReference>
<dbReference type="InterPro" id="IPR036864">
    <property type="entry name" value="Zn2-C6_fun-type_DNA-bd_sf"/>
</dbReference>
<dbReference type="GeneID" id="98125900"/>
<dbReference type="Pfam" id="PF00172">
    <property type="entry name" value="Zn_clus"/>
    <property type="match status" value="1"/>
</dbReference>
<evidence type="ECO:0000256" key="6">
    <source>
        <dbReference type="ARBA" id="ARBA00023242"/>
    </source>
</evidence>
<keyword evidence="9" id="KW-1185">Reference proteome</keyword>
<keyword evidence="1" id="KW-0479">Metal-binding</keyword>
<dbReference type="RefSeq" id="XP_070866184.1">
    <property type="nucleotide sequence ID" value="XM_071011256.1"/>
</dbReference>